<dbReference type="AlphaFoldDB" id="A0AA36M9J1"/>
<keyword evidence="4" id="KW-1185">Reference proteome</keyword>
<dbReference type="Pfam" id="PF07773">
    <property type="entry name" value="TCTN_DUF1619"/>
    <property type="match status" value="1"/>
</dbReference>
<sequence>MVLALLPLLLPTISKAQETDRTCYNSVWLHRGETILPSTDLFCVVRSNDASSFDDVPIIQSEDEWSDFLVENPYLQTEQIEDSPPLLLIKKDNRIEDFLLPASFSSSSCTGTQQVVIGFSHVVSCSPVFYPFNETECLSNEFLSAQKLFEPTIVSYVKNISMETSFRSNASILPVQWNQNQCQNVIQEVTVEIAMNDTHVAEAIVKSIKYATLTASNYSSFKQTFKMNFRNVLDPPQNVQQLGYMQGQEIIAFKGNSESLPFSLPKSGECRAENGTPIKFLVNATTACTFRVTRCDEAKQAIQRMIEAFIPARLRSSADGSSTNNTNALVLVRNGTEASTNSECVLNTGYVISVLYAKQGATNNATQVIVSATCDVESEKVTLALAAETTIILRYAVHFKDVTPRKFHKFI</sequence>
<dbReference type="EMBL" id="CATQJL010000305">
    <property type="protein sequence ID" value="CAJ0602465.1"/>
    <property type="molecule type" value="Genomic_DNA"/>
</dbReference>
<gene>
    <name evidence="3" type="ORF">CYNAS_LOCUS14448</name>
</gene>
<evidence type="ECO:0000259" key="2">
    <source>
        <dbReference type="Pfam" id="PF07773"/>
    </source>
</evidence>
<feature type="signal peptide" evidence="1">
    <location>
        <begin position="1"/>
        <end position="16"/>
    </location>
</feature>
<dbReference type="PANTHER" id="PTHR14611">
    <property type="entry name" value="TECTONIC FAMILY MEMBER"/>
    <property type="match status" value="1"/>
</dbReference>
<protein>
    <recommendedName>
        <fullName evidence="2">Tectonic-1-3 domain-containing protein</fullName>
    </recommendedName>
</protein>
<accession>A0AA36M9J1</accession>
<proteinExistence type="predicted"/>
<name>A0AA36M9J1_CYLNA</name>
<feature type="domain" description="Tectonic-1-3" evidence="2">
    <location>
        <begin position="243"/>
        <end position="401"/>
    </location>
</feature>
<dbReference type="PANTHER" id="PTHR14611:SF2">
    <property type="entry name" value="TECTONIC"/>
    <property type="match status" value="1"/>
</dbReference>
<keyword evidence="1" id="KW-0732">Signal</keyword>
<reference evidence="3" key="1">
    <citation type="submission" date="2023-07" db="EMBL/GenBank/DDBJ databases">
        <authorList>
            <consortium name="CYATHOMIX"/>
        </authorList>
    </citation>
    <scope>NUCLEOTIDE SEQUENCE</scope>
    <source>
        <strain evidence="3">N/A</strain>
    </source>
</reference>
<comment type="caution">
    <text evidence="3">The sequence shown here is derived from an EMBL/GenBank/DDBJ whole genome shotgun (WGS) entry which is preliminary data.</text>
</comment>
<evidence type="ECO:0000313" key="4">
    <source>
        <dbReference type="Proteomes" id="UP001176961"/>
    </source>
</evidence>
<dbReference type="GO" id="GO:0060271">
    <property type="term" value="P:cilium assembly"/>
    <property type="evidence" value="ECO:0007669"/>
    <property type="project" value="TreeGrafter"/>
</dbReference>
<evidence type="ECO:0000313" key="3">
    <source>
        <dbReference type="EMBL" id="CAJ0602465.1"/>
    </source>
</evidence>
<dbReference type="InterPro" id="IPR011677">
    <property type="entry name" value="TCTN1-3_dom"/>
</dbReference>
<evidence type="ECO:0000256" key="1">
    <source>
        <dbReference type="SAM" id="SignalP"/>
    </source>
</evidence>
<dbReference type="InterPro" id="IPR040354">
    <property type="entry name" value="TCTN1-3"/>
</dbReference>
<dbReference type="GO" id="GO:0035869">
    <property type="term" value="C:ciliary transition zone"/>
    <property type="evidence" value="ECO:0007669"/>
    <property type="project" value="TreeGrafter"/>
</dbReference>
<feature type="chain" id="PRO_5041258423" description="Tectonic-1-3 domain-containing protein" evidence="1">
    <location>
        <begin position="17"/>
        <end position="411"/>
    </location>
</feature>
<dbReference type="Proteomes" id="UP001176961">
    <property type="component" value="Unassembled WGS sequence"/>
</dbReference>
<organism evidence="3 4">
    <name type="scientific">Cylicocyclus nassatus</name>
    <name type="common">Nematode worm</name>
    <dbReference type="NCBI Taxonomy" id="53992"/>
    <lineage>
        <taxon>Eukaryota</taxon>
        <taxon>Metazoa</taxon>
        <taxon>Ecdysozoa</taxon>
        <taxon>Nematoda</taxon>
        <taxon>Chromadorea</taxon>
        <taxon>Rhabditida</taxon>
        <taxon>Rhabditina</taxon>
        <taxon>Rhabditomorpha</taxon>
        <taxon>Strongyloidea</taxon>
        <taxon>Strongylidae</taxon>
        <taxon>Cylicocyclus</taxon>
    </lineage>
</organism>